<evidence type="ECO:0000256" key="6">
    <source>
        <dbReference type="ARBA" id="ARBA00023136"/>
    </source>
</evidence>
<dbReference type="InterPro" id="IPR051311">
    <property type="entry name" value="DedA_domain"/>
</dbReference>
<dbReference type="PANTHER" id="PTHR42709:SF6">
    <property type="entry name" value="UNDECAPRENYL PHOSPHATE TRANSPORTER A"/>
    <property type="match status" value="1"/>
</dbReference>
<keyword evidence="5 7" id="KW-1133">Transmembrane helix</keyword>
<dbReference type="Proteomes" id="UP001646157">
    <property type="component" value="Unassembled WGS sequence"/>
</dbReference>
<evidence type="ECO:0000313" key="9">
    <source>
        <dbReference type="EMBL" id="MBM7583744.1"/>
    </source>
</evidence>
<evidence type="ECO:0000256" key="4">
    <source>
        <dbReference type="ARBA" id="ARBA00022692"/>
    </source>
</evidence>
<keyword evidence="6 7" id="KW-0472">Membrane</keyword>
<protein>
    <submittedName>
        <fullName evidence="9">Membrane protein DedA with SNARE-associated domain</fullName>
    </submittedName>
</protein>
<feature type="domain" description="VTT" evidence="8">
    <location>
        <begin position="30"/>
        <end position="148"/>
    </location>
</feature>
<feature type="transmembrane region" description="Helical" evidence="7">
    <location>
        <begin position="51"/>
        <end position="71"/>
    </location>
</feature>
<keyword evidence="4 7" id="KW-0812">Transmembrane</keyword>
<organism evidence="9 10">
    <name type="scientific">Rossellomorea pakistanensis</name>
    <dbReference type="NCBI Taxonomy" id="992288"/>
    <lineage>
        <taxon>Bacteria</taxon>
        <taxon>Bacillati</taxon>
        <taxon>Bacillota</taxon>
        <taxon>Bacilli</taxon>
        <taxon>Bacillales</taxon>
        <taxon>Bacillaceae</taxon>
        <taxon>Rossellomorea</taxon>
    </lineage>
</organism>
<gene>
    <name evidence="9" type="ORF">JOC86_000281</name>
</gene>
<feature type="transmembrane region" description="Helical" evidence="7">
    <location>
        <begin position="12"/>
        <end position="39"/>
    </location>
</feature>
<evidence type="ECO:0000256" key="7">
    <source>
        <dbReference type="SAM" id="Phobius"/>
    </source>
</evidence>
<dbReference type="RefSeq" id="WP_205167986.1">
    <property type="nucleotide sequence ID" value="NZ_JAFBDZ010000001.1"/>
</dbReference>
<dbReference type="PANTHER" id="PTHR42709">
    <property type="entry name" value="ALKALINE PHOSPHATASE LIKE PROTEIN"/>
    <property type="match status" value="1"/>
</dbReference>
<sequence>MVQQFLEWLHVIGLPGLFLVMFLEGSSLPFPGLIIVLSYGYIISPGYLNSALIAIGMSISYCLASLIPYYFGMKLERYFPNKLKKGLKKAIAYFNRYGIWSIALSRPFGIGNYISYVAGISRVNIYKYLILTFIGIYPWSYVMIILGDYFNGNYEALKRSLSSYSIYIYGAVVVVILMIILFYNNNSKQEKAVWPDKKERGQGS</sequence>
<comment type="caution">
    <text evidence="9">The sequence shown here is derived from an EMBL/GenBank/DDBJ whole genome shotgun (WGS) entry which is preliminary data.</text>
</comment>
<keyword evidence="10" id="KW-1185">Reference proteome</keyword>
<proteinExistence type="inferred from homology"/>
<name>A0ABS2N7J5_9BACI</name>
<feature type="transmembrane region" description="Helical" evidence="7">
    <location>
        <begin position="128"/>
        <end position="146"/>
    </location>
</feature>
<evidence type="ECO:0000256" key="2">
    <source>
        <dbReference type="ARBA" id="ARBA00010792"/>
    </source>
</evidence>
<reference evidence="9 10" key="1">
    <citation type="submission" date="2021-01" db="EMBL/GenBank/DDBJ databases">
        <title>Genomic Encyclopedia of Type Strains, Phase IV (KMG-IV): sequencing the most valuable type-strain genomes for metagenomic binning, comparative biology and taxonomic classification.</title>
        <authorList>
            <person name="Goeker M."/>
        </authorList>
    </citation>
    <scope>NUCLEOTIDE SEQUENCE [LARGE SCALE GENOMIC DNA]</scope>
    <source>
        <strain evidence="9 10">DSM 24834</strain>
    </source>
</reference>
<keyword evidence="3" id="KW-1003">Cell membrane</keyword>
<accession>A0ABS2N7J5</accession>
<evidence type="ECO:0000256" key="1">
    <source>
        <dbReference type="ARBA" id="ARBA00004651"/>
    </source>
</evidence>
<comment type="subcellular location">
    <subcellularLocation>
        <location evidence="1">Cell membrane</location>
        <topology evidence="1">Multi-pass membrane protein</topology>
    </subcellularLocation>
</comment>
<evidence type="ECO:0000259" key="8">
    <source>
        <dbReference type="Pfam" id="PF09335"/>
    </source>
</evidence>
<dbReference type="InterPro" id="IPR032816">
    <property type="entry name" value="VTT_dom"/>
</dbReference>
<evidence type="ECO:0000313" key="10">
    <source>
        <dbReference type="Proteomes" id="UP001646157"/>
    </source>
</evidence>
<evidence type="ECO:0000256" key="5">
    <source>
        <dbReference type="ARBA" id="ARBA00022989"/>
    </source>
</evidence>
<evidence type="ECO:0000256" key="3">
    <source>
        <dbReference type="ARBA" id="ARBA00022475"/>
    </source>
</evidence>
<feature type="transmembrane region" description="Helical" evidence="7">
    <location>
        <begin position="166"/>
        <end position="183"/>
    </location>
</feature>
<dbReference type="Pfam" id="PF09335">
    <property type="entry name" value="VTT_dom"/>
    <property type="match status" value="1"/>
</dbReference>
<comment type="similarity">
    <text evidence="2">Belongs to the DedA family.</text>
</comment>
<dbReference type="EMBL" id="JAFBDZ010000001">
    <property type="protein sequence ID" value="MBM7583744.1"/>
    <property type="molecule type" value="Genomic_DNA"/>
</dbReference>